<evidence type="ECO:0000256" key="1">
    <source>
        <dbReference type="SAM" id="MobiDB-lite"/>
    </source>
</evidence>
<dbReference type="KEGG" id="sals:SLNWT_6535"/>
<evidence type="ECO:0000313" key="3">
    <source>
        <dbReference type="Proteomes" id="UP000031523"/>
    </source>
</evidence>
<keyword evidence="3" id="KW-1185">Reference proteome</keyword>
<feature type="region of interest" description="Disordered" evidence="1">
    <location>
        <begin position="1"/>
        <end position="27"/>
    </location>
</feature>
<reference evidence="2 3" key="1">
    <citation type="submission" date="2015-01" db="EMBL/GenBank/DDBJ databases">
        <title>Enhanced salinomycin production by adjusting the supply of polyketide extender units in Streptomyce albus DSM 41398.</title>
        <authorList>
            <person name="Lu C."/>
        </authorList>
    </citation>
    <scope>NUCLEOTIDE SEQUENCE [LARGE SCALE GENOMIC DNA]</scope>
    <source>
        <strain evidence="3">ATCC 21838 / DSM 41398 / FERM P-419 / JCM 4703 / NBRC 107858</strain>
    </source>
</reference>
<dbReference type="EMBL" id="CP010519">
    <property type="protein sequence ID" value="AJE86911.1"/>
    <property type="molecule type" value="Genomic_DNA"/>
</dbReference>
<dbReference type="AlphaFoldDB" id="A0A0B5F7V9"/>
<accession>A0A0B5F7V9</accession>
<proteinExistence type="predicted"/>
<organism evidence="2 3">
    <name type="scientific">Streptomyces albus (strain ATCC 21838 / DSM 41398 / FERM P-419 / JCM 4703 / NBRC 107858)</name>
    <dbReference type="NCBI Taxonomy" id="1081613"/>
    <lineage>
        <taxon>Bacteria</taxon>
        <taxon>Bacillati</taxon>
        <taxon>Actinomycetota</taxon>
        <taxon>Actinomycetes</taxon>
        <taxon>Kitasatosporales</taxon>
        <taxon>Streptomycetaceae</taxon>
        <taxon>Streptomyces</taxon>
    </lineage>
</organism>
<gene>
    <name evidence="2" type="ORF">SLNWT_6535</name>
</gene>
<sequence length="61" mass="6830">MVRKRREPTTDGGTSRRDVRRPSLRLHATSSAVVRSLGEITYRTMADQLPNHPAGRNGELT</sequence>
<dbReference type="Proteomes" id="UP000031523">
    <property type="component" value="Chromosome"/>
</dbReference>
<name>A0A0B5F7V9_STRA4</name>
<evidence type="ECO:0000313" key="2">
    <source>
        <dbReference type="EMBL" id="AJE86911.1"/>
    </source>
</evidence>
<protein>
    <submittedName>
        <fullName evidence="2">Uncharacterized protein</fullName>
    </submittedName>
</protein>